<dbReference type="Proteomes" id="UP000230002">
    <property type="component" value="Unassembled WGS sequence"/>
</dbReference>
<feature type="transmembrane region" description="Helical" evidence="1">
    <location>
        <begin position="207"/>
        <end position="228"/>
    </location>
</feature>
<dbReference type="AlphaFoldDB" id="A0A2G8SRA9"/>
<keyword evidence="1" id="KW-1133">Transmembrane helix</keyword>
<comment type="caution">
    <text evidence="2">The sequence shown here is derived from an EMBL/GenBank/DDBJ whole genome shotgun (WGS) entry which is preliminary data.</text>
</comment>
<protein>
    <submittedName>
        <fullName evidence="2">Uncharacterized protein</fullName>
    </submittedName>
</protein>
<evidence type="ECO:0000313" key="2">
    <source>
        <dbReference type="EMBL" id="PIL36321.1"/>
    </source>
</evidence>
<keyword evidence="1" id="KW-0812">Transmembrane</keyword>
<dbReference type="EMBL" id="AYKW01000001">
    <property type="protein sequence ID" value="PIL36321.1"/>
    <property type="molecule type" value="Genomic_DNA"/>
</dbReference>
<proteinExistence type="predicted"/>
<name>A0A2G8SRA9_9APHY</name>
<evidence type="ECO:0000256" key="1">
    <source>
        <dbReference type="SAM" id="Phobius"/>
    </source>
</evidence>
<reference evidence="2 3" key="1">
    <citation type="journal article" date="2015" name="Sci. Rep.">
        <title>Chromosome-level genome map provides insights into diverse defense mechanisms in the medicinal fungus Ganoderma sinense.</title>
        <authorList>
            <person name="Zhu Y."/>
            <person name="Xu J."/>
            <person name="Sun C."/>
            <person name="Zhou S."/>
            <person name="Xu H."/>
            <person name="Nelson D.R."/>
            <person name="Qian J."/>
            <person name="Song J."/>
            <person name="Luo H."/>
            <person name="Xiang L."/>
            <person name="Li Y."/>
            <person name="Xu Z."/>
            <person name="Ji A."/>
            <person name="Wang L."/>
            <person name="Lu S."/>
            <person name="Hayward A."/>
            <person name="Sun W."/>
            <person name="Li X."/>
            <person name="Schwartz D.C."/>
            <person name="Wang Y."/>
            <person name="Chen S."/>
        </authorList>
    </citation>
    <scope>NUCLEOTIDE SEQUENCE [LARGE SCALE GENOMIC DNA]</scope>
    <source>
        <strain evidence="2 3">ZZ0214-1</strain>
    </source>
</reference>
<feature type="transmembrane region" description="Helical" evidence="1">
    <location>
        <begin position="39"/>
        <end position="60"/>
    </location>
</feature>
<feature type="transmembrane region" description="Helical" evidence="1">
    <location>
        <begin position="163"/>
        <end position="187"/>
    </location>
</feature>
<feature type="transmembrane region" description="Helical" evidence="1">
    <location>
        <begin position="132"/>
        <end position="151"/>
    </location>
</feature>
<accession>A0A2G8SRA9</accession>
<sequence length="366" mass="39010">MSLDGNSTAPDFRSLEINTVALDIVQNHALYAGDVTVELSLASLSFGILTILSLTSIYFLSQGSLARTNARVLLLSTILLYLSTATYMAALIWNQSSSDRLVTRATNGLFSPSYDGRGDVAVFQDVVSRQSWMLTVVTIINFIIGDAIVWWRACVIWQHKAVYCIGPLLIIVTLVLAVVSVCVSSRGLAQESPVPVLLISGNTYASAALSLSLATNVLATSLIAYMAWKHRRLVKKHFAAAGTRSQVLQALALLVESGTVYCAIMIYSAVDVTNAVPSQANGGVAFYKAAAYITRGCIIPFTAIYPTVIIVLVALRRAPIDTGGLSRVAQAHPSGTVQFEGSIVPLSRHTALYAHAGGQPRGPGGH</sequence>
<dbReference type="OrthoDB" id="3214103at2759"/>
<feature type="transmembrane region" description="Helical" evidence="1">
    <location>
        <begin position="248"/>
        <end position="270"/>
    </location>
</feature>
<feature type="transmembrane region" description="Helical" evidence="1">
    <location>
        <begin position="72"/>
        <end position="93"/>
    </location>
</feature>
<keyword evidence="1" id="KW-0472">Membrane</keyword>
<organism evidence="2 3">
    <name type="scientific">Ganoderma sinense ZZ0214-1</name>
    <dbReference type="NCBI Taxonomy" id="1077348"/>
    <lineage>
        <taxon>Eukaryota</taxon>
        <taxon>Fungi</taxon>
        <taxon>Dikarya</taxon>
        <taxon>Basidiomycota</taxon>
        <taxon>Agaricomycotina</taxon>
        <taxon>Agaricomycetes</taxon>
        <taxon>Polyporales</taxon>
        <taxon>Polyporaceae</taxon>
        <taxon>Ganoderma</taxon>
    </lineage>
</organism>
<feature type="transmembrane region" description="Helical" evidence="1">
    <location>
        <begin position="290"/>
        <end position="315"/>
    </location>
</feature>
<evidence type="ECO:0000313" key="3">
    <source>
        <dbReference type="Proteomes" id="UP000230002"/>
    </source>
</evidence>
<gene>
    <name evidence="2" type="ORF">GSI_00009</name>
</gene>
<keyword evidence="3" id="KW-1185">Reference proteome</keyword>